<keyword evidence="2" id="KW-0489">Methyltransferase</keyword>
<proteinExistence type="predicted"/>
<dbReference type="EMBL" id="JAAARO010000014">
    <property type="protein sequence ID" value="KAF5735919.1"/>
    <property type="molecule type" value="Genomic_DNA"/>
</dbReference>
<organism evidence="2 3">
    <name type="scientific">Tripterygium wilfordii</name>
    <name type="common">Thunder God vine</name>
    <dbReference type="NCBI Taxonomy" id="458696"/>
    <lineage>
        <taxon>Eukaryota</taxon>
        <taxon>Viridiplantae</taxon>
        <taxon>Streptophyta</taxon>
        <taxon>Embryophyta</taxon>
        <taxon>Tracheophyta</taxon>
        <taxon>Spermatophyta</taxon>
        <taxon>Magnoliopsida</taxon>
        <taxon>eudicotyledons</taxon>
        <taxon>Gunneridae</taxon>
        <taxon>Pentapetalae</taxon>
        <taxon>rosids</taxon>
        <taxon>fabids</taxon>
        <taxon>Celastrales</taxon>
        <taxon>Celastraceae</taxon>
        <taxon>Tripterygium</taxon>
    </lineage>
</organism>
<dbReference type="GO" id="GO:0032259">
    <property type="term" value="P:methylation"/>
    <property type="evidence" value="ECO:0007669"/>
    <property type="project" value="UniProtKB-KW"/>
</dbReference>
<sequence>MYKFIWAENLFPFFLAIGDFFATVTFLLQNSPGSVFITMYHNRRDSTEVLKVEVNCLLSACAAAQRSSYSKKTKAVFFFFFRDGRDYKPCPEDGMVSSNHL</sequence>
<name>A0A7J7CPL7_TRIWF</name>
<keyword evidence="1" id="KW-0812">Transmembrane</keyword>
<dbReference type="GO" id="GO:0008168">
    <property type="term" value="F:methyltransferase activity"/>
    <property type="evidence" value="ECO:0007669"/>
    <property type="project" value="UniProtKB-KW"/>
</dbReference>
<gene>
    <name evidence="2" type="ORF">HS088_TW14G00049</name>
</gene>
<dbReference type="InParanoid" id="A0A7J7CPL7"/>
<evidence type="ECO:0000313" key="2">
    <source>
        <dbReference type="EMBL" id="KAF5735919.1"/>
    </source>
</evidence>
<keyword evidence="1" id="KW-1133">Transmembrane helix</keyword>
<protein>
    <submittedName>
        <fullName evidence="2">Methyltransferase-like protein 23 isoform X1</fullName>
    </submittedName>
</protein>
<keyword evidence="3" id="KW-1185">Reference proteome</keyword>
<reference evidence="2 3" key="1">
    <citation type="journal article" date="2020" name="Nat. Commun.">
        <title>Genome of Tripterygium wilfordii and identification of cytochrome P450 involved in triptolide biosynthesis.</title>
        <authorList>
            <person name="Tu L."/>
            <person name="Su P."/>
            <person name="Zhang Z."/>
            <person name="Gao L."/>
            <person name="Wang J."/>
            <person name="Hu T."/>
            <person name="Zhou J."/>
            <person name="Zhang Y."/>
            <person name="Zhao Y."/>
            <person name="Liu Y."/>
            <person name="Song Y."/>
            <person name="Tong Y."/>
            <person name="Lu Y."/>
            <person name="Yang J."/>
            <person name="Xu C."/>
            <person name="Jia M."/>
            <person name="Peters R.J."/>
            <person name="Huang L."/>
            <person name="Gao W."/>
        </authorList>
    </citation>
    <scope>NUCLEOTIDE SEQUENCE [LARGE SCALE GENOMIC DNA]</scope>
    <source>
        <strain evidence="3">cv. XIE 37</strain>
        <tissue evidence="2">Leaf</tissue>
    </source>
</reference>
<dbReference type="AlphaFoldDB" id="A0A7J7CPL7"/>
<accession>A0A7J7CPL7</accession>
<feature type="transmembrane region" description="Helical" evidence="1">
    <location>
        <begin position="6"/>
        <end position="28"/>
    </location>
</feature>
<evidence type="ECO:0000313" key="3">
    <source>
        <dbReference type="Proteomes" id="UP000593562"/>
    </source>
</evidence>
<comment type="caution">
    <text evidence="2">The sequence shown here is derived from an EMBL/GenBank/DDBJ whole genome shotgun (WGS) entry which is preliminary data.</text>
</comment>
<dbReference type="Proteomes" id="UP000593562">
    <property type="component" value="Unassembled WGS sequence"/>
</dbReference>
<evidence type="ECO:0000256" key="1">
    <source>
        <dbReference type="SAM" id="Phobius"/>
    </source>
</evidence>
<keyword evidence="1" id="KW-0472">Membrane</keyword>
<keyword evidence="2" id="KW-0808">Transferase</keyword>